<protein>
    <recommendedName>
        <fullName evidence="1">DUF402 domain-containing protein</fullName>
    </recommendedName>
</protein>
<dbReference type="Pfam" id="PF04167">
    <property type="entry name" value="DUF402"/>
    <property type="match status" value="1"/>
</dbReference>
<evidence type="ECO:0000313" key="2">
    <source>
        <dbReference type="EMBL" id="NYE71023.1"/>
    </source>
</evidence>
<accession>A0A7Y9LBN1</accession>
<dbReference type="EMBL" id="JACCBU010000001">
    <property type="protein sequence ID" value="NYE71023.1"/>
    <property type="molecule type" value="Genomic_DNA"/>
</dbReference>
<dbReference type="AlphaFoldDB" id="A0A7Y9LBN1"/>
<reference evidence="2 3" key="1">
    <citation type="submission" date="2020-07" db="EMBL/GenBank/DDBJ databases">
        <title>Sequencing the genomes of 1000 actinobacteria strains.</title>
        <authorList>
            <person name="Klenk H.-P."/>
        </authorList>
    </citation>
    <scope>NUCLEOTIDE SEQUENCE [LARGE SCALE GENOMIC DNA]</scope>
    <source>
        <strain evidence="2 3">DSM 22083</strain>
    </source>
</reference>
<dbReference type="InterPro" id="IPR011990">
    <property type="entry name" value="TPR-like_helical_dom_sf"/>
</dbReference>
<dbReference type="Pfam" id="PF14559">
    <property type="entry name" value="TPR_19"/>
    <property type="match status" value="1"/>
</dbReference>
<dbReference type="InterPro" id="IPR035930">
    <property type="entry name" value="FomD-like_sf"/>
</dbReference>
<dbReference type="Proteomes" id="UP000569914">
    <property type="component" value="Unassembled WGS sequence"/>
</dbReference>
<keyword evidence="3" id="KW-1185">Reference proteome</keyword>
<evidence type="ECO:0000259" key="1">
    <source>
        <dbReference type="Pfam" id="PF04167"/>
    </source>
</evidence>
<proteinExistence type="predicted"/>
<organism evidence="2 3">
    <name type="scientific">Microlunatus parietis</name>
    <dbReference type="NCBI Taxonomy" id="682979"/>
    <lineage>
        <taxon>Bacteria</taxon>
        <taxon>Bacillati</taxon>
        <taxon>Actinomycetota</taxon>
        <taxon>Actinomycetes</taxon>
        <taxon>Propionibacteriales</taxon>
        <taxon>Propionibacteriaceae</taxon>
        <taxon>Microlunatus</taxon>
    </lineage>
</organism>
<feature type="domain" description="DUF402" evidence="1">
    <location>
        <begin position="95"/>
        <end position="163"/>
    </location>
</feature>
<comment type="caution">
    <text evidence="2">The sequence shown here is derived from an EMBL/GenBank/DDBJ whole genome shotgun (WGS) entry which is preliminary data.</text>
</comment>
<dbReference type="RefSeq" id="WP_179750891.1">
    <property type="nucleotide sequence ID" value="NZ_JACCBU010000001.1"/>
</dbReference>
<gene>
    <name evidence="2" type="ORF">BKA15_002352</name>
</gene>
<evidence type="ECO:0000313" key="3">
    <source>
        <dbReference type="Proteomes" id="UP000569914"/>
    </source>
</evidence>
<dbReference type="InterPro" id="IPR007295">
    <property type="entry name" value="DUF402"/>
</dbReference>
<name>A0A7Y9LBN1_9ACTN</name>
<dbReference type="Gene3D" id="1.25.40.10">
    <property type="entry name" value="Tetratricopeptide repeat domain"/>
    <property type="match status" value="1"/>
</dbReference>
<dbReference type="SUPFAM" id="SSF48452">
    <property type="entry name" value="TPR-like"/>
    <property type="match status" value="1"/>
</dbReference>
<sequence>MIIDGPAPSLSIMVRKLKLGGTWSEHPATLVQAGPEGWWLYSAAGTKITNSDGRTGRQPADGLQLVSFERWFRAWWFVPGEPPLSRLWERPWIAVDIAEPARIDHNSGRIDVVDLELDLWCSDEGYGLVDEDELADAERLGLLSAATAERARQAADEVAAELRVGYPAAFGGTGWRLLDQARAPISGGPGWQLDPLTLRPEIIDRSLFRSGLADDPCRPVIEALWTGRPAEARAYLDEMLIMDPDDPRLRSLAAECDRDLGRIGAALEVLSRLAGEHPGEPALAYRLGATRFATSDYAGAHRAFALAASRSTSGGEFGAVSAPARDRARQLAGA</sequence>
<dbReference type="Gene3D" id="2.40.380.10">
    <property type="entry name" value="FomD-like"/>
    <property type="match status" value="1"/>
</dbReference>
<dbReference type="SUPFAM" id="SSF159234">
    <property type="entry name" value="FomD-like"/>
    <property type="match status" value="1"/>
</dbReference>